<proteinExistence type="predicted"/>
<name>A0ABY3FLL0_9FLAO</name>
<evidence type="ECO:0008006" key="3">
    <source>
        <dbReference type="Google" id="ProtNLM"/>
    </source>
</evidence>
<reference evidence="1 2" key="1">
    <citation type="journal article" date="2015" name="Stand. Genomic Sci.">
        <title>Genomic Encyclopedia of Bacterial and Archaeal Type Strains, Phase III: the genomes of soil and plant-associated and newly described type strains.</title>
        <authorList>
            <person name="Whitman W.B."/>
            <person name="Woyke T."/>
            <person name="Klenk H.P."/>
            <person name="Zhou Y."/>
            <person name="Lilburn T.G."/>
            <person name="Beck B.J."/>
            <person name="De Vos P."/>
            <person name="Vandamme P."/>
            <person name="Eisen J.A."/>
            <person name="Garrity G."/>
            <person name="Hugenholtz P."/>
            <person name="Kyrpides N.C."/>
        </authorList>
    </citation>
    <scope>NUCLEOTIDE SEQUENCE [LARGE SCALE GENOMIC DNA]</scope>
    <source>
        <strain evidence="1 2">CGMCC 1.6847</strain>
    </source>
</reference>
<dbReference type="Proteomes" id="UP000317519">
    <property type="component" value="Unassembled WGS sequence"/>
</dbReference>
<keyword evidence="2" id="KW-1185">Reference proteome</keyword>
<sequence length="61" mass="6629">MKNTIITTVLIGLVLVLTSFTFKQESAPLIMNASKVMTFKIENVNMDLIANASVGGNKKND</sequence>
<dbReference type="EMBL" id="VLKO01000003">
    <property type="protein sequence ID" value="TWI01393.1"/>
    <property type="molecule type" value="Genomic_DNA"/>
</dbReference>
<accession>A0ABY3FLL0</accession>
<protein>
    <recommendedName>
        <fullName evidence="3">YceI-like domain-containing protein</fullName>
    </recommendedName>
</protein>
<gene>
    <name evidence="1" type="ORF">IQ05_00974</name>
</gene>
<comment type="caution">
    <text evidence="1">The sequence shown here is derived from an EMBL/GenBank/DDBJ whole genome shotgun (WGS) entry which is preliminary data.</text>
</comment>
<dbReference type="RefSeq" id="WP_144890408.1">
    <property type="nucleotide sequence ID" value="NZ_VLKO01000003.1"/>
</dbReference>
<evidence type="ECO:0000313" key="1">
    <source>
        <dbReference type="EMBL" id="TWI01393.1"/>
    </source>
</evidence>
<evidence type="ECO:0000313" key="2">
    <source>
        <dbReference type="Proteomes" id="UP000317519"/>
    </source>
</evidence>
<organism evidence="1 2">
    <name type="scientific">Flavobacterium tiangeerense</name>
    <dbReference type="NCBI Taxonomy" id="459471"/>
    <lineage>
        <taxon>Bacteria</taxon>
        <taxon>Pseudomonadati</taxon>
        <taxon>Bacteroidota</taxon>
        <taxon>Flavobacteriia</taxon>
        <taxon>Flavobacteriales</taxon>
        <taxon>Flavobacteriaceae</taxon>
        <taxon>Flavobacterium</taxon>
    </lineage>
</organism>